<dbReference type="RefSeq" id="WP_254060539.1">
    <property type="nucleotide sequence ID" value="NZ_BARJ01000002.1"/>
</dbReference>
<organism evidence="4 5">
    <name type="scientific">Gluconobacter oxydans NBRC 3293</name>
    <dbReference type="NCBI Taxonomy" id="1315969"/>
    <lineage>
        <taxon>Bacteria</taxon>
        <taxon>Pseudomonadati</taxon>
        <taxon>Pseudomonadota</taxon>
        <taxon>Alphaproteobacteria</taxon>
        <taxon>Acetobacterales</taxon>
        <taxon>Acetobacteraceae</taxon>
        <taxon>Gluconobacter</taxon>
    </lineage>
</organism>
<dbReference type="InterPro" id="IPR017850">
    <property type="entry name" value="Alkaline_phosphatase_core_sf"/>
</dbReference>
<dbReference type="InterPro" id="IPR000917">
    <property type="entry name" value="Sulfatase_N"/>
</dbReference>
<reference evidence="4 5" key="1">
    <citation type="submission" date="2013-04" db="EMBL/GenBank/DDBJ databases">
        <title>Gluconobacter oxydans NBRC 3293 whole genome sequence.</title>
        <authorList>
            <person name="Matsutani M."/>
            <person name="Yakushi T."/>
            <person name="Matsushita K."/>
        </authorList>
    </citation>
    <scope>NUCLEOTIDE SEQUENCE [LARGE SCALE GENOMIC DNA]</scope>
    <source>
        <strain evidence="4 5">NBRC 3293</strain>
    </source>
</reference>
<name>A0A829WV31_GLUOY</name>
<evidence type="ECO:0000256" key="1">
    <source>
        <dbReference type="ARBA" id="ARBA00008779"/>
    </source>
</evidence>
<dbReference type="SUPFAM" id="SSF53649">
    <property type="entry name" value="Alkaline phosphatase-like"/>
    <property type="match status" value="1"/>
</dbReference>
<evidence type="ECO:0000256" key="2">
    <source>
        <dbReference type="ARBA" id="ARBA00022801"/>
    </source>
</evidence>
<gene>
    <name evidence="4" type="ORF">NBRC3293_0281</name>
</gene>
<feature type="domain" description="Sulfatase N-terminal" evidence="3">
    <location>
        <begin position="43"/>
        <end position="146"/>
    </location>
</feature>
<keyword evidence="2" id="KW-0378">Hydrolase</keyword>
<evidence type="ECO:0000259" key="3">
    <source>
        <dbReference type="Pfam" id="PF00884"/>
    </source>
</evidence>
<protein>
    <recommendedName>
        <fullName evidence="3">Sulfatase N-terminal domain-containing protein</fullName>
    </recommendedName>
</protein>
<dbReference type="Proteomes" id="UP000484858">
    <property type="component" value="Unassembled WGS sequence"/>
</dbReference>
<proteinExistence type="inferred from homology"/>
<sequence length="208" mass="22506">MLPELVESYASASFIDIPKEQFSATPGVAERPVDRHSGVKHEKHMQYYAAAIAIDREVGRILDELDRLGEADNTCVAYTSDHGLNAGHHGIREKGNATRPQNFFEESIRVPCTIAWPAGKMPENRSDHSVFNHCDLFATLQDVAGVAPNAATTAAINSPGRSHLAALQGLTAQAAQKPVICKYGNARMIHAKPETCSRAPSMLLTSCT</sequence>
<dbReference type="GO" id="GO:0004065">
    <property type="term" value="F:arylsulfatase activity"/>
    <property type="evidence" value="ECO:0007669"/>
    <property type="project" value="TreeGrafter"/>
</dbReference>
<dbReference type="Gene3D" id="3.40.720.10">
    <property type="entry name" value="Alkaline Phosphatase, subunit A"/>
    <property type="match status" value="1"/>
</dbReference>
<accession>A0A829WV31</accession>
<comment type="similarity">
    <text evidence="1">Belongs to the sulfatase family.</text>
</comment>
<evidence type="ECO:0000313" key="5">
    <source>
        <dbReference type="Proteomes" id="UP000484858"/>
    </source>
</evidence>
<dbReference type="AlphaFoldDB" id="A0A829WV31"/>
<dbReference type="PANTHER" id="PTHR42693:SF53">
    <property type="entry name" value="ENDO-4-O-SULFATASE"/>
    <property type="match status" value="1"/>
</dbReference>
<evidence type="ECO:0000313" key="4">
    <source>
        <dbReference type="EMBL" id="GEM15784.1"/>
    </source>
</evidence>
<comment type="caution">
    <text evidence="4">The sequence shown here is derived from an EMBL/GenBank/DDBJ whole genome shotgun (WGS) entry which is preliminary data.</text>
</comment>
<dbReference type="InterPro" id="IPR050738">
    <property type="entry name" value="Sulfatase"/>
</dbReference>
<dbReference type="PANTHER" id="PTHR42693">
    <property type="entry name" value="ARYLSULFATASE FAMILY MEMBER"/>
    <property type="match status" value="1"/>
</dbReference>
<dbReference type="EMBL" id="BARJ01000002">
    <property type="protein sequence ID" value="GEM15784.1"/>
    <property type="molecule type" value="Genomic_DNA"/>
</dbReference>
<dbReference type="Pfam" id="PF00884">
    <property type="entry name" value="Sulfatase"/>
    <property type="match status" value="1"/>
</dbReference>